<dbReference type="Pfam" id="PF00370">
    <property type="entry name" value="FGGY_N"/>
    <property type="match status" value="1"/>
</dbReference>
<evidence type="ECO:0000256" key="6">
    <source>
        <dbReference type="ARBA" id="ARBA00022840"/>
    </source>
</evidence>
<comment type="caution">
    <text evidence="13">The sequence shown here is derived from an EMBL/GenBank/DDBJ whole genome shotgun (WGS) entry which is preliminary data.</text>
</comment>
<protein>
    <recommendedName>
        <fullName evidence="8 10">Xylulose kinase</fullName>
        <shortName evidence="8 10">Xylulokinase</shortName>
        <ecNumber evidence="8 10">2.7.1.17</ecNumber>
    </recommendedName>
</protein>
<dbReference type="InterPro" id="IPR043129">
    <property type="entry name" value="ATPase_NBD"/>
</dbReference>
<dbReference type="Proteomes" id="UP000587760">
    <property type="component" value="Unassembled WGS sequence"/>
</dbReference>
<dbReference type="PANTHER" id="PTHR43095">
    <property type="entry name" value="SUGAR KINASE"/>
    <property type="match status" value="1"/>
</dbReference>
<accession>A0A841RD71</accession>
<dbReference type="GO" id="GO:0005998">
    <property type="term" value="P:xylulose catabolic process"/>
    <property type="evidence" value="ECO:0007669"/>
    <property type="project" value="UniProtKB-UniRule"/>
</dbReference>
<dbReference type="GO" id="GO:0004856">
    <property type="term" value="F:D-xylulokinase activity"/>
    <property type="evidence" value="ECO:0007669"/>
    <property type="project" value="UniProtKB-UniRule"/>
</dbReference>
<keyword evidence="3 8" id="KW-0808">Transferase</keyword>
<dbReference type="EMBL" id="JACHGJ010000007">
    <property type="protein sequence ID" value="MBB6481596.1"/>
    <property type="molecule type" value="Genomic_DNA"/>
</dbReference>
<dbReference type="EC" id="2.7.1.17" evidence="8 10"/>
<comment type="similarity">
    <text evidence="1 8 9">Belongs to the FGGY kinase family.</text>
</comment>
<dbReference type="InterPro" id="IPR018483">
    <property type="entry name" value="Carb_kinase_FGGY_CS"/>
</dbReference>
<evidence type="ECO:0000313" key="14">
    <source>
        <dbReference type="Proteomes" id="UP000587760"/>
    </source>
</evidence>
<keyword evidence="4 8" id="KW-0547">Nucleotide-binding</keyword>
<keyword evidence="7 8" id="KW-0119">Carbohydrate metabolism</keyword>
<dbReference type="InterPro" id="IPR050406">
    <property type="entry name" value="FGGY_Carb_Kinase"/>
</dbReference>
<proteinExistence type="inferred from homology"/>
<dbReference type="SUPFAM" id="SSF53067">
    <property type="entry name" value="Actin-like ATPase domain"/>
    <property type="match status" value="2"/>
</dbReference>
<evidence type="ECO:0000256" key="8">
    <source>
        <dbReference type="HAMAP-Rule" id="MF_02220"/>
    </source>
</evidence>
<dbReference type="InterPro" id="IPR000577">
    <property type="entry name" value="Carb_kinase_FGGY"/>
</dbReference>
<dbReference type="Gene3D" id="3.30.420.40">
    <property type="match status" value="2"/>
</dbReference>
<evidence type="ECO:0000256" key="10">
    <source>
        <dbReference type="RuleBase" id="RU364073"/>
    </source>
</evidence>
<dbReference type="InterPro" id="IPR018484">
    <property type="entry name" value="FGGY_N"/>
</dbReference>
<feature type="active site" description="Proton acceptor" evidence="8">
    <location>
        <position position="242"/>
    </location>
</feature>
<feature type="site" description="Important for activity" evidence="8">
    <location>
        <position position="8"/>
    </location>
</feature>
<dbReference type="PROSITE" id="PS00445">
    <property type="entry name" value="FGGY_KINASES_2"/>
    <property type="match status" value="1"/>
</dbReference>
<evidence type="ECO:0000256" key="4">
    <source>
        <dbReference type="ARBA" id="ARBA00022741"/>
    </source>
</evidence>
<feature type="binding site" evidence="8">
    <location>
        <begin position="79"/>
        <end position="80"/>
    </location>
    <ligand>
        <name>substrate</name>
    </ligand>
</feature>
<evidence type="ECO:0000313" key="13">
    <source>
        <dbReference type="EMBL" id="MBB6481596.1"/>
    </source>
</evidence>
<evidence type="ECO:0000256" key="9">
    <source>
        <dbReference type="RuleBase" id="RU003733"/>
    </source>
</evidence>
<dbReference type="HAMAP" id="MF_02220">
    <property type="entry name" value="XylB"/>
    <property type="match status" value="1"/>
</dbReference>
<dbReference type="GO" id="GO:0005524">
    <property type="term" value="F:ATP binding"/>
    <property type="evidence" value="ECO:0007669"/>
    <property type="project" value="UniProtKB-UniRule"/>
</dbReference>
<evidence type="ECO:0000256" key="5">
    <source>
        <dbReference type="ARBA" id="ARBA00022777"/>
    </source>
</evidence>
<keyword evidence="5 8" id="KW-0418">Kinase</keyword>
<keyword evidence="6 8" id="KW-0067">ATP-binding</keyword>
<feature type="domain" description="Carbohydrate kinase FGGY N-terminal" evidence="11">
    <location>
        <begin position="4"/>
        <end position="249"/>
    </location>
</feature>
<comment type="function">
    <text evidence="8">Catalyzes the phosphorylation of D-xylulose to D-xylulose 5-phosphate.</text>
</comment>
<dbReference type="InterPro" id="IPR018485">
    <property type="entry name" value="FGGY_C"/>
</dbReference>
<dbReference type="PIRSF" id="PIRSF000538">
    <property type="entry name" value="GlpK"/>
    <property type="match status" value="1"/>
</dbReference>
<gene>
    <name evidence="8 10" type="primary">xylB</name>
    <name evidence="13" type="ORF">HNR50_003276</name>
</gene>
<evidence type="ECO:0000259" key="12">
    <source>
        <dbReference type="Pfam" id="PF02782"/>
    </source>
</evidence>
<name>A0A841RD71_9SPIO</name>
<dbReference type="PANTHER" id="PTHR43095:SF5">
    <property type="entry name" value="XYLULOSE KINASE"/>
    <property type="match status" value="1"/>
</dbReference>
<sequence>MKTIVGIDLGTQSTKVLFYDFENKKIIASASAPHDMISADDGTREQEARWWIDAAVKAFGEIDKEVRDSAIAVGVSGQQHGFVPLDKDGQVLRPVKLWCDTATQDQCDKINSKAGGFDGIIEKAGNPVLAGYTASKILWLKENHKNLYDRMDTILLPHDYMNYRLTGEKVMEYGDASGTALLDVRKRTWSEDVLAALDPVRDLSEALPRLIEAHEPAGYVTKEASELFGLPEGILVSSGGGDNMIAAIGTGAVADGVMTMSLGTSGTMFGYSDKPIIDPEGNIAAFCSSTGGWLPLLCTMNCTVATEVMRKLLKIEVDKIDRLAEEAGAGSGGLIMLPYFNGERTPNFPNGEGSLIGMNMTNVTEANIIRASMEAAIFGMKVGLDSFVRLGFKPAEIILTGGGSKSLRWRQIAADILRTPIIVTDNAEAAAMGGAVQALWAYNHIHGGEKEIKKLTDEHCSGTELFRYEPGSDAEKYDKVYEKYTKYMNTLSVVFK</sequence>
<dbReference type="RefSeq" id="WP_184747836.1">
    <property type="nucleotide sequence ID" value="NZ_JACHGJ010000007.1"/>
</dbReference>
<evidence type="ECO:0000256" key="3">
    <source>
        <dbReference type="ARBA" id="ARBA00022679"/>
    </source>
</evidence>
<reference evidence="13 14" key="1">
    <citation type="submission" date="2020-08" db="EMBL/GenBank/DDBJ databases">
        <title>Genomic Encyclopedia of Type Strains, Phase IV (KMG-IV): sequencing the most valuable type-strain genomes for metagenomic binning, comparative biology and taxonomic classification.</title>
        <authorList>
            <person name="Goeker M."/>
        </authorList>
    </citation>
    <scope>NUCLEOTIDE SEQUENCE [LARGE SCALE GENOMIC DNA]</scope>
    <source>
        <strain evidence="13 14">DSM 2461</strain>
    </source>
</reference>
<dbReference type="Pfam" id="PF02782">
    <property type="entry name" value="FGGY_C"/>
    <property type="match status" value="1"/>
</dbReference>
<dbReference type="InterPro" id="IPR006000">
    <property type="entry name" value="Xylulokinase"/>
</dbReference>
<evidence type="ECO:0000256" key="7">
    <source>
        <dbReference type="ARBA" id="ARBA00023277"/>
    </source>
</evidence>
<feature type="domain" description="Carbohydrate kinase FGGY C-terminal" evidence="12">
    <location>
        <begin position="259"/>
        <end position="442"/>
    </location>
</feature>
<keyword evidence="2 8" id="KW-0859">Xylose metabolism</keyword>
<organism evidence="13 14">
    <name type="scientific">Spirochaeta isovalerica</name>
    <dbReference type="NCBI Taxonomy" id="150"/>
    <lineage>
        <taxon>Bacteria</taxon>
        <taxon>Pseudomonadati</taxon>
        <taxon>Spirochaetota</taxon>
        <taxon>Spirochaetia</taxon>
        <taxon>Spirochaetales</taxon>
        <taxon>Spirochaetaceae</taxon>
        <taxon>Spirochaeta</taxon>
    </lineage>
</organism>
<dbReference type="NCBIfam" id="TIGR01312">
    <property type="entry name" value="XylB"/>
    <property type="match status" value="1"/>
</dbReference>
<evidence type="ECO:0000256" key="2">
    <source>
        <dbReference type="ARBA" id="ARBA00022629"/>
    </source>
</evidence>
<comment type="catalytic activity">
    <reaction evidence="8 10">
        <text>D-xylulose + ATP = D-xylulose 5-phosphate + ADP + H(+)</text>
        <dbReference type="Rhea" id="RHEA:10964"/>
        <dbReference type="ChEBI" id="CHEBI:15378"/>
        <dbReference type="ChEBI" id="CHEBI:17140"/>
        <dbReference type="ChEBI" id="CHEBI:30616"/>
        <dbReference type="ChEBI" id="CHEBI:57737"/>
        <dbReference type="ChEBI" id="CHEBI:456216"/>
        <dbReference type="EC" id="2.7.1.17"/>
    </reaction>
</comment>
<dbReference type="PROSITE" id="PS00933">
    <property type="entry name" value="FGGY_KINASES_1"/>
    <property type="match status" value="1"/>
</dbReference>
<dbReference type="AlphaFoldDB" id="A0A841RD71"/>
<dbReference type="CDD" id="cd07809">
    <property type="entry name" value="ASKHA_NBD_FGGY_BaXK-like"/>
    <property type="match status" value="1"/>
</dbReference>
<evidence type="ECO:0000259" key="11">
    <source>
        <dbReference type="Pfam" id="PF00370"/>
    </source>
</evidence>
<dbReference type="GO" id="GO:0042732">
    <property type="term" value="P:D-xylose metabolic process"/>
    <property type="evidence" value="ECO:0007669"/>
    <property type="project" value="UniProtKB-KW"/>
</dbReference>
<keyword evidence="14" id="KW-1185">Reference proteome</keyword>
<evidence type="ECO:0000256" key="1">
    <source>
        <dbReference type="ARBA" id="ARBA00009156"/>
    </source>
</evidence>